<keyword evidence="2" id="KW-1185">Reference proteome</keyword>
<dbReference type="Proteomes" id="UP000440125">
    <property type="component" value="Unassembled WGS sequence"/>
</dbReference>
<accession>A0A6A9QG38</accession>
<gene>
    <name evidence="1" type="ORF">D1867_05685</name>
</gene>
<comment type="caution">
    <text evidence="1">The sequence shown here is derived from an EMBL/GenBank/DDBJ whole genome shotgun (WGS) entry which is preliminary data.</text>
</comment>
<organism evidence="1 2">
    <name type="scientific">Acidianus infernus</name>
    <dbReference type="NCBI Taxonomy" id="12915"/>
    <lineage>
        <taxon>Archaea</taxon>
        <taxon>Thermoproteota</taxon>
        <taxon>Thermoprotei</taxon>
        <taxon>Sulfolobales</taxon>
        <taxon>Sulfolobaceae</taxon>
        <taxon>Acidianus</taxon>
    </lineage>
</organism>
<dbReference type="AlphaFoldDB" id="A0A6A9QG38"/>
<reference evidence="1 2" key="1">
    <citation type="submission" date="2019-10" db="EMBL/GenBank/DDBJ databases">
        <title>Genome Sequences from Six Type Strain Members of the Archaeal Family Sulfolobaceae: Acidianus ambivalens, Acidianus infernus, Metallosphaera prunae, Stygiolobus azoricus, Sulfolobus metallicus, and Sulfurisphaera ohwakuensis.</title>
        <authorList>
            <person name="Counts J.A."/>
            <person name="Kelly R.M."/>
        </authorList>
    </citation>
    <scope>NUCLEOTIDE SEQUENCE [LARGE SCALE GENOMIC DNA]</scope>
    <source>
        <strain evidence="1 2">DSM 3191</strain>
    </source>
</reference>
<dbReference type="EMBL" id="WFIY01000004">
    <property type="protein sequence ID" value="MUM64743.1"/>
    <property type="molecule type" value="Genomic_DNA"/>
</dbReference>
<name>A0A6A9QG38_ACIIN</name>
<proteinExistence type="predicted"/>
<protein>
    <submittedName>
        <fullName evidence="1">Uncharacterized protein</fullName>
    </submittedName>
</protein>
<dbReference type="RefSeq" id="WP_420809292.1">
    <property type="nucleotide sequence ID" value="NZ_WFIY01000004.1"/>
</dbReference>
<evidence type="ECO:0000313" key="2">
    <source>
        <dbReference type="Proteomes" id="UP000440125"/>
    </source>
</evidence>
<evidence type="ECO:0000313" key="1">
    <source>
        <dbReference type="EMBL" id="MUM64743.1"/>
    </source>
</evidence>
<sequence length="255" mass="29307">MPVEKSVLINRALEVVEKAKEKGIVLRLIGGAAVAVIAPKGSELFSRTYKDADYFGLSSQRKEITSLLEGLNMEPNKRFNALHGYNRLMFYDPVLNSTIDVFLDEFVMCHKLILKDRLKIYYPSIPPSDLLLTKMQIINLTENDKKDIAALLYDFEIGDKDEDKTLDGNYIAKLLSDDWGFYKTFTINHDRMKEYLKGNVYASNILPKLDKLREMIESHPKSLKWKMRAKIGERVKWYEEPEEVNTNFQGAGSGI</sequence>